<dbReference type="SUPFAM" id="SSF53474">
    <property type="entry name" value="alpha/beta-Hydrolases"/>
    <property type="match status" value="1"/>
</dbReference>
<dbReference type="InterPro" id="IPR029058">
    <property type="entry name" value="AB_hydrolase_fold"/>
</dbReference>
<evidence type="ECO:0000313" key="2">
    <source>
        <dbReference type="EMBL" id="UUL83019.1"/>
    </source>
</evidence>
<gene>
    <name evidence="2" type="ORF">NMP03_01945</name>
</gene>
<keyword evidence="1" id="KW-0732">Signal</keyword>
<dbReference type="PROSITE" id="PS51257">
    <property type="entry name" value="PROKAR_LIPOPROTEIN"/>
    <property type="match status" value="1"/>
</dbReference>
<name>A0ABY5L7R7_9SPHN</name>
<dbReference type="RefSeq" id="WP_256506863.1">
    <property type="nucleotide sequence ID" value="NZ_CP101740.1"/>
</dbReference>
<dbReference type="Gene3D" id="3.40.50.1820">
    <property type="entry name" value="alpha/beta hydrolase"/>
    <property type="match status" value="1"/>
</dbReference>
<feature type="signal peptide" evidence="1">
    <location>
        <begin position="1"/>
        <end position="18"/>
    </location>
</feature>
<organism evidence="2 3">
    <name type="scientific">Sphingomonas qomolangmaensis</name>
    <dbReference type="NCBI Taxonomy" id="2918765"/>
    <lineage>
        <taxon>Bacteria</taxon>
        <taxon>Pseudomonadati</taxon>
        <taxon>Pseudomonadota</taxon>
        <taxon>Alphaproteobacteria</taxon>
        <taxon>Sphingomonadales</taxon>
        <taxon>Sphingomonadaceae</taxon>
        <taxon>Sphingomonas</taxon>
    </lineage>
</organism>
<sequence length="270" mass="28012">MRCSSLLPALLTPVLLLAGCAATPRAAMLEPPLAGTTFGSVKPAKVETLVIVVHDDTDTAPSHAGFAERAAAAIPDAAVVALLRPGYGSTGGIVSPGLRGAGNGDAYTAEIVRLLGETVAAHRQRYPRARTILVGDGGGAALVANLAGTRPRLVDGMLLVGCPCTLPEWRAMMAKARPGKGFNRPVESLDPLQTVGGIAVTTRTAIMVGENDRITPPRIAGTYAEALALRGIAIDFRRLPGRGHDILNDTETLQALARLARPVPSQVATR</sequence>
<evidence type="ECO:0000256" key="1">
    <source>
        <dbReference type="SAM" id="SignalP"/>
    </source>
</evidence>
<evidence type="ECO:0000313" key="3">
    <source>
        <dbReference type="Proteomes" id="UP001058533"/>
    </source>
</evidence>
<accession>A0ABY5L7R7</accession>
<feature type="chain" id="PRO_5046093526" evidence="1">
    <location>
        <begin position="19"/>
        <end position="270"/>
    </location>
</feature>
<proteinExistence type="predicted"/>
<keyword evidence="3" id="KW-1185">Reference proteome</keyword>
<dbReference type="Proteomes" id="UP001058533">
    <property type="component" value="Chromosome"/>
</dbReference>
<reference evidence="2" key="1">
    <citation type="submission" date="2022-07" db="EMBL/GenBank/DDBJ databases">
        <title>Sphingomonas sp. nov., a novel bacterium isolated from the north slope of the Mount Everest.</title>
        <authorList>
            <person name="Cui X."/>
            <person name="Liu Y."/>
        </authorList>
    </citation>
    <scope>NUCLEOTIDE SEQUENCE</scope>
    <source>
        <strain evidence="2">S5-59</strain>
    </source>
</reference>
<dbReference type="EMBL" id="CP101740">
    <property type="protein sequence ID" value="UUL83019.1"/>
    <property type="molecule type" value="Genomic_DNA"/>
</dbReference>
<protein>
    <submittedName>
        <fullName evidence="2">Lysophospholipase</fullName>
    </submittedName>
</protein>